<dbReference type="SUPFAM" id="SSF51905">
    <property type="entry name" value="FAD/NAD(P)-binding domain"/>
    <property type="match status" value="1"/>
</dbReference>
<proteinExistence type="predicted"/>
<feature type="domain" description="FAD/NAD(P)-binding" evidence="3">
    <location>
        <begin position="5"/>
        <end position="296"/>
    </location>
</feature>
<dbReference type="PRINTS" id="PR00368">
    <property type="entry name" value="FADPNR"/>
</dbReference>
<dbReference type="AlphaFoldDB" id="A0A1G9ZV32"/>
<dbReference type="PANTHER" id="PTHR48105">
    <property type="entry name" value="THIOREDOXIN REDUCTASE 1-RELATED-RELATED"/>
    <property type="match status" value="1"/>
</dbReference>
<dbReference type="RefSeq" id="WP_245675153.1">
    <property type="nucleotide sequence ID" value="NZ_FNHQ01000033.1"/>
</dbReference>
<dbReference type="InterPro" id="IPR023753">
    <property type="entry name" value="FAD/NAD-binding_dom"/>
</dbReference>
<gene>
    <name evidence="4" type="ORF">SAMN05660299_02399</name>
</gene>
<keyword evidence="5" id="KW-1185">Reference proteome</keyword>
<dbReference type="Gene3D" id="3.50.50.60">
    <property type="entry name" value="FAD/NAD(P)-binding domain"/>
    <property type="match status" value="2"/>
</dbReference>
<accession>A0A1G9ZV32</accession>
<evidence type="ECO:0000313" key="4">
    <source>
        <dbReference type="EMBL" id="SDN25120.1"/>
    </source>
</evidence>
<reference evidence="4 5" key="1">
    <citation type="submission" date="2016-10" db="EMBL/GenBank/DDBJ databases">
        <authorList>
            <person name="de Groot N.N."/>
        </authorList>
    </citation>
    <scope>NUCLEOTIDE SEQUENCE [LARGE SCALE GENOMIC DNA]</scope>
    <source>
        <strain evidence="4 5">DSM 16981</strain>
    </source>
</reference>
<dbReference type="GO" id="GO:0016491">
    <property type="term" value="F:oxidoreductase activity"/>
    <property type="evidence" value="ECO:0007669"/>
    <property type="project" value="UniProtKB-KW"/>
</dbReference>
<evidence type="ECO:0000256" key="1">
    <source>
        <dbReference type="ARBA" id="ARBA00022630"/>
    </source>
</evidence>
<dbReference type="Pfam" id="PF07992">
    <property type="entry name" value="Pyr_redox_2"/>
    <property type="match status" value="1"/>
</dbReference>
<organism evidence="4 5">
    <name type="scientific">Megasphaera paucivorans</name>
    <dbReference type="NCBI Taxonomy" id="349095"/>
    <lineage>
        <taxon>Bacteria</taxon>
        <taxon>Bacillati</taxon>
        <taxon>Bacillota</taxon>
        <taxon>Negativicutes</taxon>
        <taxon>Veillonellales</taxon>
        <taxon>Veillonellaceae</taxon>
        <taxon>Megasphaera</taxon>
    </lineage>
</organism>
<dbReference type="EMBL" id="FNHQ01000033">
    <property type="protein sequence ID" value="SDN25120.1"/>
    <property type="molecule type" value="Genomic_DNA"/>
</dbReference>
<dbReference type="PRINTS" id="PR00469">
    <property type="entry name" value="PNDRDTASEII"/>
</dbReference>
<dbReference type="Proteomes" id="UP000199309">
    <property type="component" value="Unassembled WGS sequence"/>
</dbReference>
<evidence type="ECO:0000256" key="2">
    <source>
        <dbReference type="ARBA" id="ARBA00023002"/>
    </source>
</evidence>
<name>A0A1G9ZV32_9FIRM</name>
<evidence type="ECO:0000259" key="3">
    <source>
        <dbReference type="Pfam" id="PF07992"/>
    </source>
</evidence>
<dbReference type="STRING" id="349095.SAMN05660299_02399"/>
<dbReference type="InterPro" id="IPR050097">
    <property type="entry name" value="Ferredoxin-NADP_redctase_2"/>
</dbReference>
<protein>
    <submittedName>
        <fullName evidence="4">Thioredoxin-disulfide reductase</fullName>
    </submittedName>
</protein>
<keyword evidence="2" id="KW-0560">Oxidoreductase</keyword>
<keyword evidence="1" id="KW-0285">Flavoprotein</keyword>
<dbReference type="InterPro" id="IPR036188">
    <property type="entry name" value="FAD/NAD-bd_sf"/>
</dbReference>
<sequence>MRNMYDAVIVGGGPAGLSAAIYLGRAKYKVLVVEKEKIGGQIAITSDVANYPGIKQISGAELTDEMYAQAIKFGVEFVDAEVKELTLEQQIKKMDTTKGSYQALSVILATGANPRKIGFIGEEKFQGHGVSYCATCDGEFFSGRDVFVIGGGFAAVEESIFLTKYAKSVTILVRKNSFSCAGTVVDELKKYPKITVKFNTELVLAGGNQTISYVAFKNNKTGETWRYDVAGQGGLGVFVFAGYIPNTALFADTINLNQQGYVITDANQKTNLDGVYAAGDVCIKNLRQIVTAVSDGAVAATALDTYISTMHDKLNLSGVSQIKKVENKSKKRMKIKWYKKRMMI</sequence>
<evidence type="ECO:0000313" key="5">
    <source>
        <dbReference type="Proteomes" id="UP000199309"/>
    </source>
</evidence>